<proteinExistence type="predicted"/>
<name>A0AAU8LUM0_9BACT</name>
<dbReference type="EMBL" id="CP159373">
    <property type="protein sequence ID" value="XCN72951.1"/>
    <property type="molecule type" value="Genomic_DNA"/>
</dbReference>
<protein>
    <submittedName>
        <fullName evidence="1">Ribbon-helix-helix protein, CopG family</fullName>
    </submittedName>
</protein>
<dbReference type="GO" id="GO:0006355">
    <property type="term" value="P:regulation of DNA-templated transcription"/>
    <property type="evidence" value="ECO:0007669"/>
    <property type="project" value="InterPro"/>
</dbReference>
<dbReference type="KEGG" id="eaj:Q3M24_22175"/>
<evidence type="ECO:0000313" key="1">
    <source>
        <dbReference type="EMBL" id="XCN72951.1"/>
    </source>
</evidence>
<dbReference type="InterPro" id="IPR010985">
    <property type="entry name" value="Ribbon_hlx_hlx"/>
</dbReference>
<accession>A0AAU8LUM0</accession>
<dbReference type="AlphaFoldDB" id="A0AAU8LUM0"/>
<reference evidence="1" key="1">
    <citation type="journal article" date="2024" name="Syst. Appl. Microbiol.">
        <title>First single-strain enrichments of Electrothrix cable bacteria, description of E. aestuarii sp. nov. and E. rattekaaiensis sp. nov., and proposal of a cable bacteria taxonomy following the rules of the SeqCode.</title>
        <authorList>
            <person name="Plum-Jensen L.E."/>
            <person name="Schramm A."/>
            <person name="Marshall I.P.G."/>
        </authorList>
    </citation>
    <scope>NUCLEOTIDE SEQUENCE</scope>
    <source>
        <strain evidence="1">Rat1</strain>
    </source>
</reference>
<reference evidence="1" key="2">
    <citation type="submission" date="2024-06" db="EMBL/GenBank/DDBJ databases">
        <authorList>
            <person name="Plum-Jensen L.E."/>
            <person name="Schramm A."/>
            <person name="Marshall I.P.G."/>
        </authorList>
    </citation>
    <scope>NUCLEOTIDE SEQUENCE</scope>
    <source>
        <strain evidence="1">Rat1</strain>
    </source>
</reference>
<organism evidence="1">
    <name type="scientific">Candidatus Electrothrix aestuarii</name>
    <dbReference type="NCBI Taxonomy" id="3062594"/>
    <lineage>
        <taxon>Bacteria</taxon>
        <taxon>Pseudomonadati</taxon>
        <taxon>Thermodesulfobacteriota</taxon>
        <taxon>Desulfobulbia</taxon>
        <taxon>Desulfobulbales</taxon>
        <taxon>Desulfobulbaceae</taxon>
        <taxon>Candidatus Electrothrix</taxon>
    </lineage>
</organism>
<gene>
    <name evidence="1" type="ORF">Q3M24_22175</name>
</gene>
<dbReference type="SUPFAM" id="SSF47598">
    <property type="entry name" value="Ribbon-helix-helix"/>
    <property type="match status" value="1"/>
</dbReference>
<sequence>MADTSMLTVQLPSALKHRIARIAEERGVSVSWLAIYMFTREIGQIESEQYLSDFWKGCSESEILSGFDEVMAKVKKASVPEWDKLDM</sequence>